<feature type="non-terminal residue" evidence="2">
    <location>
        <position position="1"/>
    </location>
</feature>
<dbReference type="EMBL" id="OC946692">
    <property type="protein sequence ID" value="CAD7663311.1"/>
    <property type="molecule type" value="Genomic_DNA"/>
</dbReference>
<name>A0A7R9MNT6_9ACAR</name>
<keyword evidence="3" id="KW-1185">Reference proteome</keyword>
<evidence type="ECO:0000313" key="3">
    <source>
        <dbReference type="Proteomes" id="UP000728032"/>
    </source>
</evidence>
<dbReference type="OrthoDB" id="10657207at2759"/>
<dbReference type="EMBL" id="CAJPVJ010031867">
    <property type="protein sequence ID" value="CAG2180448.1"/>
    <property type="molecule type" value="Genomic_DNA"/>
</dbReference>
<organism evidence="2">
    <name type="scientific">Oppiella nova</name>
    <dbReference type="NCBI Taxonomy" id="334625"/>
    <lineage>
        <taxon>Eukaryota</taxon>
        <taxon>Metazoa</taxon>
        <taxon>Ecdysozoa</taxon>
        <taxon>Arthropoda</taxon>
        <taxon>Chelicerata</taxon>
        <taxon>Arachnida</taxon>
        <taxon>Acari</taxon>
        <taxon>Acariformes</taxon>
        <taxon>Sarcoptiformes</taxon>
        <taxon>Oribatida</taxon>
        <taxon>Brachypylina</taxon>
        <taxon>Oppioidea</taxon>
        <taxon>Oppiidae</taxon>
        <taxon>Oppiella</taxon>
    </lineage>
</organism>
<evidence type="ECO:0000256" key="1">
    <source>
        <dbReference type="SAM" id="SignalP"/>
    </source>
</evidence>
<gene>
    <name evidence="2" type="ORF">ONB1V03_LOCUS19871</name>
</gene>
<proteinExistence type="predicted"/>
<feature type="chain" id="PRO_5036211564" evidence="1">
    <location>
        <begin position="18"/>
        <end position="64"/>
    </location>
</feature>
<evidence type="ECO:0000313" key="2">
    <source>
        <dbReference type="EMBL" id="CAD7663311.1"/>
    </source>
</evidence>
<dbReference type="AlphaFoldDB" id="A0A7R9MNT6"/>
<feature type="signal peptide" evidence="1">
    <location>
        <begin position="1"/>
        <end position="17"/>
    </location>
</feature>
<sequence>MVKIWIALVSALVLVSAKPNDDLETIANNMISKIPAHFGGKADHNSISDNLLKRPSNGVNDKNW</sequence>
<accession>A0A7R9MNT6</accession>
<reference evidence="2" key="1">
    <citation type="submission" date="2020-11" db="EMBL/GenBank/DDBJ databases">
        <authorList>
            <person name="Tran Van P."/>
        </authorList>
    </citation>
    <scope>NUCLEOTIDE SEQUENCE</scope>
</reference>
<keyword evidence="1" id="KW-0732">Signal</keyword>
<dbReference type="Proteomes" id="UP000728032">
    <property type="component" value="Unassembled WGS sequence"/>
</dbReference>
<protein>
    <submittedName>
        <fullName evidence="2">Uncharacterized protein</fullName>
    </submittedName>
</protein>